<dbReference type="AlphaFoldDB" id="A0A7S2R7C3"/>
<dbReference type="InterPro" id="IPR045138">
    <property type="entry name" value="MeCP2/MBD4"/>
</dbReference>
<evidence type="ECO:0008006" key="4">
    <source>
        <dbReference type="Google" id="ProtNLM"/>
    </source>
</evidence>
<dbReference type="EMBL" id="HBHK01000754">
    <property type="protein sequence ID" value="CAD9662866.1"/>
    <property type="molecule type" value="Transcribed_RNA"/>
</dbReference>
<proteinExistence type="predicted"/>
<dbReference type="SUPFAM" id="SSF48150">
    <property type="entry name" value="DNA-glycosylase"/>
    <property type="match status" value="1"/>
</dbReference>
<accession>A0A7S2R7C3</accession>
<dbReference type="GO" id="GO:0003824">
    <property type="term" value="F:catalytic activity"/>
    <property type="evidence" value="ECO:0007669"/>
    <property type="project" value="InterPro"/>
</dbReference>
<dbReference type="Gene3D" id="1.10.340.30">
    <property type="entry name" value="Hypothetical protein, domain 2"/>
    <property type="match status" value="1"/>
</dbReference>
<dbReference type="PANTHER" id="PTHR15074:SF0">
    <property type="entry name" value="METHYL-CPG-BINDING DOMAIN PROTEIN 4-LIKE PROTEIN"/>
    <property type="match status" value="1"/>
</dbReference>
<reference evidence="3" key="1">
    <citation type="submission" date="2021-01" db="EMBL/GenBank/DDBJ databases">
        <authorList>
            <person name="Corre E."/>
            <person name="Pelletier E."/>
            <person name="Niang G."/>
            <person name="Scheremetjew M."/>
            <person name="Finn R."/>
            <person name="Kale V."/>
            <person name="Holt S."/>
            <person name="Cochrane G."/>
            <person name="Meng A."/>
            <person name="Brown T."/>
            <person name="Cohen L."/>
        </authorList>
    </citation>
    <scope>NUCLEOTIDE SEQUENCE</scope>
    <source>
        <strain evidence="3">NY070348D</strain>
    </source>
</reference>
<dbReference type="PANTHER" id="PTHR15074">
    <property type="entry name" value="METHYL-CPG-BINDING PROTEIN"/>
    <property type="match status" value="1"/>
</dbReference>
<name>A0A7S2R7C3_9STRA</name>
<evidence type="ECO:0000256" key="2">
    <source>
        <dbReference type="ARBA" id="ARBA00023242"/>
    </source>
</evidence>
<dbReference type="GO" id="GO:0006281">
    <property type="term" value="P:DNA repair"/>
    <property type="evidence" value="ECO:0007669"/>
    <property type="project" value="InterPro"/>
</dbReference>
<protein>
    <recommendedName>
        <fullName evidence="4">HhH-GPD domain-containing protein</fullName>
    </recommendedName>
</protein>
<evidence type="ECO:0000313" key="3">
    <source>
        <dbReference type="EMBL" id="CAD9662866.1"/>
    </source>
</evidence>
<dbReference type="GO" id="GO:0003677">
    <property type="term" value="F:DNA binding"/>
    <property type="evidence" value="ECO:0007669"/>
    <property type="project" value="InterPro"/>
</dbReference>
<dbReference type="GO" id="GO:0005634">
    <property type="term" value="C:nucleus"/>
    <property type="evidence" value="ECO:0007669"/>
    <property type="project" value="UniProtKB-SubCell"/>
</dbReference>
<gene>
    <name evidence="3" type="ORF">QSP1433_LOCUS469</name>
</gene>
<sequence>MSNNQSCMGSLFGQEGDQVEEITSDDCFQVGELVRGKMSTSEYEELRMRNIRNNHAELNSLFGQERDQLEKIANDRKIAKENKRASSLKRKRVKAEPGLARPLTRRSRRLAEVGNVKIEPKEIKTEPNPINQSIIEEEVKRPSLEELQQSLNQVFNNAAKIESKGEQLEWRTKAVSLWGQKVLNISPPDVDWKKYVLSRQPVEPKNYTIASPLGLLQEQYADDTWRLLIACCLMSRVSSAKVKQECLAAFFNKCPTPSKALDIPPGEIEPILHPLGLFQSRYRSILELSRQFLVLPEFTLDLKAHKVYGFGEFAFDSYLLFCKGMATKCVPKDKTLRAYCSWAKASCT</sequence>
<dbReference type="InterPro" id="IPR011257">
    <property type="entry name" value="DNA_glycosylase"/>
</dbReference>
<keyword evidence="2" id="KW-0539">Nucleus</keyword>
<evidence type="ECO:0000256" key="1">
    <source>
        <dbReference type="ARBA" id="ARBA00004123"/>
    </source>
</evidence>
<organism evidence="3">
    <name type="scientific">Mucochytrium quahogii</name>
    <dbReference type="NCBI Taxonomy" id="96639"/>
    <lineage>
        <taxon>Eukaryota</taxon>
        <taxon>Sar</taxon>
        <taxon>Stramenopiles</taxon>
        <taxon>Bigyra</taxon>
        <taxon>Labyrinthulomycetes</taxon>
        <taxon>Thraustochytrida</taxon>
        <taxon>Thraustochytriidae</taxon>
        <taxon>Mucochytrium</taxon>
    </lineage>
</organism>
<comment type="subcellular location">
    <subcellularLocation>
        <location evidence="1">Nucleus</location>
    </subcellularLocation>
</comment>